<evidence type="ECO:0000259" key="8">
    <source>
        <dbReference type="PROSITE" id="PS51194"/>
    </source>
</evidence>
<feature type="region of interest" description="Disordered" evidence="6">
    <location>
        <begin position="97"/>
        <end position="251"/>
    </location>
</feature>
<dbReference type="SMART" id="SM00490">
    <property type="entry name" value="HELICc"/>
    <property type="match status" value="1"/>
</dbReference>
<dbReference type="PANTHER" id="PTHR45629">
    <property type="entry name" value="SNF2/RAD54 FAMILY MEMBER"/>
    <property type="match status" value="1"/>
</dbReference>
<feature type="compositionally biased region" description="Basic and acidic residues" evidence="6">
    <location>
        <begin position="111"/>
        <end position="128"/>
    </location>
</feature>
<feature type="compositionally biased region" description="Polar residues" evidence="6">
    <location>
        <begin position="204"/>
        <end position="213"/>
    </location>
</feature>
<accession>A0A9P7RQT9</accession>
<dbReference type="SMART" id="SM00487">
    <property type="entry name" value="DEXDc"/>
    <property type="match status" value="1"/>
</dbReference>
<dbReference type="PROSITE" id="PS51192">
    <property type="entry name" value="HELICASE_ATP_BIND_1"/>
    <property type="match status" value="1"/>
</dbReference>
<dbReference type="CDD" id="cd18793">
    <property type="entry name" value="SF2_C_SNF"/>
    <property type="match status" value="1"/>
</dbReference>
<keyword evidence="5" id="KW-0539">Nucleus</keyword>
<evidence type="ECO:0000256" key="1">
    <source>
        <dbReference type="ARBA" id="ARBA00004123"/>
    </source>
</evidence>
<dbReference type="RefSeq" id="XP_043004047.1">
    <property type="nucleotide sequence ID" value="XM_043158693.1"/>
</dbReference>
<feature type="compositionally biased region" description="Acidic residues" evidence="6">
    <location>
        <begin position="172"/>
        <end position="184"/>
    </location>
</feature>
<gene>
    <name evidence="9" type="ORF">E1B28_013530</name>
</gene>
<dbReference type="InterPro" id="IPR001650">
    <property type="entry name" value="Helicase_C-like"/>
</dbReference>
<comment type="caution">
    <text evidence="9">The sequence shown here is derived from an EMBL/GenBank/DDBJ whole genome shotgun (WGS) entry which is preliminary data.</text>
</comment>
<proteinExistence type="predicted"/>
<dbReference type="InterPro" id="IPR027417">
    <property type="entry name" value="P-loop_NTPase"/>
</dbReference>
<keyword evidence="3" id="KW-0378">Hydrolase</keyword>
<dbReference type="EMBL" id="CM032189">
    <property type="protein sequence ID" value="KAG7087576.1"/>
    <property type="molecule type" value="Genomic_DNA"/>
</dbReference>
<dbReference type="SUPFAM" id="SSF52540">
    <property type="entry name" value="P-loop containing nucleoside triphosphate hydrolases"/>
    <property type="match status" value="3"/>
</dbReference>
<feature type="domain" description="Helicase C-terminal" evidence="8">
    <location>
        <begin position="675"/>
        <end position="850"/>
    </location>
</feature>
<feature type="compositionally biased region" description="Acidic residues" evidence="6">
    <location>
        <begin position="214"/>
        <end position="225"/>
    </location>
</feature>
<sequence length="1090" mass="123713">MPEAKPEFIISAYEKRKVASIPAPLETDSDSDFNAGAFVYESKNTKRRNKRERTSRKTRKRLRENEEESDEPLYETKRPRVTRVQYYDSNPLLEYFGHDVDLQSESEEEDANTKADHEGEGSDIHTSEEEAPLISKATIGFNSRDIRSGPESKPLVAGEGEMEQSGGSCTESETESETEPDSEPEPLPQTNKKVEDPDVPMRTVDSTKQSVGQEDSEAESESEDEPNSKAPRGKQNPRPGFPLSPQQSHLGPCVLDAEKNIEIPGPINTYLREYQRDGVRFFWKQYCEGRGGLLGDDMGLGKQLRSYIVKELKKRLFSGKTIQVISFLSAIMHKQGFEADQLRRREHVSKLQDGEAWRKRRMLPPADATWPTCLIIAPSSVVPNWEREFQTWGYFEVGVYVGNERSAVLKDFKMGRLDVVLTTFDIARGDIDLLDTLPWTCIFVDEVHRLKNPSSKLAKAYHRFECFHRFGLTGTAIQNSYNEMWTILDWTNPGHVGTLKQWKSYVTKPLQVGQSTSSSEEERAKALEVALILKNKLLPRFFLRRIKDIIKDQLPKKTDQVVFCPLAKAQSLAYKRILDMEPVHQLIHKDDPCSCGSKKPTKKCCYQYKASDLLRFMSILIKLSNHLALIMPGKDDTPEQLERNRALSKVIFPDGNAPTAGEIELLPQYCGKWLALKLLLAEWKKDKTNKVLIFTKSKRLLYMLEYHLQSESYKSLTLSGDTKAQDRMPLIDQFHSDPEIFIFLITTLAGGVGLNLTGANKVVIFGRCFLLFSLFQLNPHTRLFEDPNWNPAHDLQAMDRAFRFGQTRDVHVYRLLGAGALEELIYARQVLKQQQMAIGYDASVQTRYFTGVQGDTKKKGELFGLKNIFKLHENSSSTKVAIEKAQLAQLDWALANLDSKTRNLSAEDRQLVEAEAKTKDDDVNGLASLLFTEDSPKGNSSASRQTGEDSIEKLLSSIGISYSHHNDQILAANQIEQERAKKIVENTRRERVARKSNQSSPSRRDGRKGGGKIANTSPGPQWPPIRKHHKPKPTPEEMFASRRKALIKLGMIHSREELPQFAQEFAQQTTEEQKEILARLDQALQSDSEE</sequence>
<feature type="region of interest" description="Disordered" evidence="6">
    <location>
        <begin position="984"/>
        <end position="1037"/>
    </location>
</feature>
<evidence type="ECO:0000256" key="6">
    <source>
        <dbReference type="SAM" id="MobiDB-lite"/>
    </source>
</evidence>
<dbReference type="InterPro" id="IPR000330">
    <property type="entry name" value="SNF2_N"/>
</dbReference>
<dbReference type="Gene3D" id="3.40.50.300">
    <property type="entry name" value="P-loop containing nucleotide triphosphate hydrolases"/>
    <property type="match status" value="1"/>
</dbReference>
<dbReference type="InterPro" id="IPR038718">
    <property type="entry name" value="SNF2-like_sf"/>
</dbReference>
<evidence type="ECO:0000313" key="10">
    <source>
        <dbReference type="Proteomes" id="UP001049176"/>
    </source>
</evidence>
<evidence type="ECO:0000256" key="4">
    <source>
        <dbReference type="ARBA" id="ARBA00022840"/>
    </source>
</evidence>
<keyword evidence="4" id="KW-0067">ATP-binding</keyword>
<feature type="domain" description="Helicase ATP-binding" evidence="7">
    <location>
        <begin position="283"/>
        <end position="494"/>
    </location>
</feature>
<dbReference type="Proteomes" id="UP001049176">
    <property type="component" value="Chromosome 9"/>
</dbReference>
<evidence type="ECO:0000256" key="3">
    <source>
        <dbReference type="ARBA" id="ARBA00022801"/>
    </source>
</evidence>
<evidence type="ECO:0000259" key="7">
    <source>
        <dbReference type="PROSITE" id="PS51192"/>
    </source>
</evidence>
<dbReference type="Pfam" id="PF00271">
    <property type="entry name" value="Helicase_C"/>
    <property type="match status" value="1"/>
</dbReference>
<dbReference type="InterPro" id="IPR014001">
    <property type="entry name" value="Helicase_ATP-bd"/>
</dbReference>
<organism evidence="9 10">
    <name type="scientific">Marasmius oreades</name>
    <name type="common">fairy-ring Marasmius</name>
    <dbReference type="NCBI Taxonomy" id="181124"/>
    <lineage>
        <taxon>Eukaryota</taxon>
        <taxon>Fungi</taxon>
        <taxon>Dikarya</taxon>
        <taxon>Basidiomycota</taxon>
        <taxon>Agaricomycotina</taxon>
        <taxon>Agaricomycetes</taxon>
        <taxon>Agaricomycetidae</taxon>
        <taxon>Agaricales</taxon>
        <taxon>Marasmiineae</taxon>
        <taxon>Marasmiaceae</taxon>
        <taxon>Marasmius</taxon>
    </lineage>
</organism>
<evidence type="ECO:0000313" key="9">
    <source>
        <dbReference type="EMBL" id="KAG7087576.1"/>
    </source>
</evidence>
<dbReference type="FunFam" id="3.40.50.10810:FF:000019">
    <property type="entry name" value="DNA excision repair protein ERCC-6-like 2 isoform X1"/>
    <property type="match status" value="1"/>
</dbReference>
<dbReference type="GO" id="GO:0016787">
    <property type="term" value="F:hydrolase activity"/>
    <property type="evidence" value="ECO:0007669"/>
    <property type="project" value="UniProtKB-KW"/>
</dbReference>
<dbReference type="PANTHER" id="PTHR45629:SF7">
    <property type="entry name" value="DNA EXCISION REPAIR PROTEIN ERCC-6-RELATED"/>
    <property type="match status" value="1"/>
</dbReference>
<dbReference type="GO" id="GO:0005524">
    <property type="term" value="F:ATP binding"/>
    <property type="evidence" value="ECO:0007669"/>
    <property type="project" value="InterPro"/>
</dbReference>
<feature type="region of interest" description="Disordered" evidence="6">
    <location>
        <begin position="20"/>
        <end position="82"/>
    </location>
</feature>
<dbReference type="GeneID" id="66082605"/>
<dbReference type="KEGG" id="more:E1B28_013530"/>
<feature type="compositionally biased region" description="Basic residues" evidence="6">
    <location>
        <begin position="45"/>
        <end position="62"/>
    </location>
</feature>
<keyword evidence="2" id="KW-0547">Nucleotide-binding</keyword>
<dbReference type="Pfam" id="PF00176">
    <property type="entry name" value="SNF2-rel_dom"/>
    <property type="match status" value="1"/>
</dbReference>
<dbReference type="AlphaFoldDB" id="A0A9P7RQT9"/>
<dbReference type="OrthoDB" id="413460at2759"/>
<comment type="subcellular location">
    <subcellularLocation>
        <location evidence="1">Nucleus</location>
    </subcellularLocation>
</comment>
<protein>
    <submittedName>
        <fullName evidence="9">Uncharacterized protein</fullName>
    </submittedName>
</protein>
<name>A0A9P7RQT9_9AGAR</name>
<dbReference type="Gene3D" id="3.40.50.10810">
    <property type="entry name" value="Tandem AAA-ATPase domain"/>
    <property type="match status" value="1"/>
</dbReference>
<dbReference type="GO" id="GO:0005634">
    <property type="term" value="C:nucleus"/>
    <property type="evidence" value="ECO:0007669"/>
    <property type="project" value="UniProtKB-SubCell"/>
</dbReference>
<keyword evidence="10" id="KW-1185">Reference proteome</keyword>
<dbReference type="PROSITE" id="PS51194">
    <property type="entry name" value="HELICASE_CTER"/>
    <property type="match status" value="1"/>
</dbReference>
<dbReference type="InterPro" id="IPR050496">
    <property type="entry name" value="SNF2_RAD54_helicase_repair"/>
</dbReference>
<dbReference type="InterPro" id="IPR049730">
    <property type="entry name" value="SNF2/RAD54-like_C"/>
</dbReference>
<reference evidence="9" key="1">
    <citation type="journal article" date="2021" name="Genome Biol. Evol.">
        <title>The assembled and annotated genome of the fairy-ring fungus Marasmius oreades.</title>
        <authorList>
            <person name="Hiltunen M."/>
            <person name="Ament-Velasquez S.L."/>
            <person name="Johannesson H."/>
        </authorList>
    </citation>
    <scope>NUCLEOTIDE SEQUENCE</scope>
    <source>
        <strain evidence="9">03SP1</strain>
    </source>
</reference>
<evidence type="ECO:0000256" key="5">
    <source>
        <dbReference type="ARBA" id="ARBA00023242"/>
    </source>
</evidence>
<evidence type="ECO:0000256" key="2">
    <source>
        <dbReference type="ARBA" id="ARBA00022741"/>
    </source>
</evidence>